<dbReference type="Proteomes" id="UP001500928">
    <property type="component" value="Unassembled WGS sequence"/>
</dbReference>
<sequence length="223" mass="21951">MDDERLLAEALRAHAAGGVSVPGGTPSEEGERPPASGPADPGSGAEAAPTGSRLRDRFRPLGRGKKGDTAETAEAPEGITETTPRPDPRPGPAPGPLRTAGPPGPGSPYTPTGRGPAAPPRPGPRPAPGPGTPERPWPQAGPRPPARPVPPTGPVARPGAPHVPHPRPATGGTGASRTAPPPAPGDGPRPWTGARIAWWSGVALLAGAVAGALAAVGTLGLPG</sequence>
<keyword evidence="2" id="KW-0812">Transmembrane</keyword>
<dbReference type="EMBL" id="BAABHO010000002">
    <property type="protein sequence ID" value="GAA4773467.1"/>
    <property type="molecule type" value="Genomic_DNA"/>
</dbReference>
<keyword evidence="2" id="KW-1133">Transmembrane helix</keyword>
<feature type="transmembrane region" description="Helical" evidence="2">
    <location>
        <begin position="196"/>
        <end position="221"/>
    </location>
</feature>
<comment type="caution">
    <text evidence="3">The sequence shown here is derived from an EMBL/GenBank/DDBJ whole genome shotgun (WGS) entry which is preliminary data.</text>
</comment>
<feature type="compositionally biased region" description="Low complexity" evidence="1">
    <location>
        <begin position="33"/>
        <end position="49"/>
    </location>
</feature>
<feature type="compositionally biased region" description="Pro residues" evidence="1">
    <location>
        <begin position="117"/>
        <end position="153"/>
    </location>
</feature>
<evidence type="ECO:0008006" key="5">
    <source>
        <dbReference type="Google" id="ProtNLM"/>
    </source>
</evidence>
<evidence type="ECO:0000256" key="2">
    <source>
        <dbReference type="SAM" id="Phobius"/>
    </source>
</evidence>
<feature type="compositionally biased region" description="Basic and acidic residues" evidence="1">
    <location>
        <begin position="53"/>
        <end position="69"/>
    </location>
</feature>
<name>A0ABP9A5L4_9PSEU</name>
<reference evidence="4" key="1">
    <citation type="journal article" date="2019" name="Int. J. Syst. Evol. Microbiol.">
        <title>The Global Catalogue of Microorganisms (GCM) 10K type strain sequencing project: providing services to taxonomists for standard genome sequencing and annotation.</title>
        <authorList>
            <consortium name="The Broad Institute Genomics Platform"/>
            <consortium name="The Broad Institute Genome Sequencing Center for Infectious Disease"/>
            <person name="Wu L."/>
            <person name="Ma J."/>
        </authorList>
    </citation>
    <scope>NUCLEOTIDE SEQUENCE [LARGE SCALE GENOMIC DNA]</scope>
    <source>
        <strain evidence="4">JCM 17979</strain>
    </source>
</reference>
<gene>
    <name evidence="3" type="ORF">GCM10023200_02330</name>
</gene>
<accession>A0ABP9A5L4</accession>
<protein>
    <recommendedName>
        <fullName evidence="5">Translation initiation factor IF-2</fullName>
    </recommendedName>
</protein>
<evidence type="ECO:0000313" key="4">
    <source>
        <dbReference type="Proteomes" id="UP001500928"/>
    </source>
</evidence>
<keyword evidence="4" id="KW-1185">Reference proteome</keyword>
<keyword evidence="2" id="KW-0472">Membrane</keyword>
<evidence type="ECO:0000313" key="3">
    <source>
        <dbReference type="EMBL" id="GAA4773467.1"/>
    </source>
</evidence>
<proteinExistence type="predicted"/>
<feature type="region of interest" description="Disordered" evidence="1">
    <location>
        <begin position="13"/>
        <end position="193"/>
    </location>
</feature>
<organism evidence="3 4">
    <name type="scientific">Actinomycetospora chlora</name>
    <dbReference type="NCBI Taxonomy" id="663608"/>
    <lineage>
        <taxon>Bacteria</taxon>
        <taxon>Bacillati</taxon>
        <taxon>Actinomycetota</taxon>
        <taxon>Actinomycetes</taxon>
        <taxon>Pseudonocardiales</taxon>
        <taxon>Pseudonocardiaceae</taxon>
        <taxon>Actinomycetospora</taxon>
    </lineage>
</organism>
<dbReference type="RefSeq" id="WP_345410483.1">
    <property type="nucleotide sequence ID" value="NZ_BAABHO010000002.1"/>
</dbReference>
<evidence type="ECO:0000256" key="1">
    <source>
        <dbReference type="SAM" id="MobiDB-lite"/>
    </source>
</evidence>